<dbReference type="EMBL" id="LVZK01000001">
    <property type="protein sequence ID" value="OAP86724.1"/>
    <property type="molecule type" value="Genomic_DNA"/>
</dbReference>
<dbReference type="HAMAP" id="MF_00302">
    <property type="entry name" value="ClpS"/>
    <property type="match status" value="1"/>
</dbReference>
<evidence type="ECO:0000259" key="2">
    <source>
        <dbReference type="Pfam" id="PF02617"/>
    </source>
</evidence>
<dbReference type="InterPro" id="IPR003769">
    <property type="entry name" value="ClpS_core"/>
</dbReference>
<dbReference type="InterPro" id="IPR022935">
    <property type="entry name" value="ClpS"/>
</dbReference>
<keyword evidence="3" id="KW-0378">Hydrolase</keyword>
<dbReference type="Pfam" id="PF02617">
    <property type="entry name" value="ClpS"/>
    <property type="match status" value="1"/>
</dbReference>
<evidence type="ECO:0000256" key="1">
    <source>
        <dbReference type="HAMAP-Rule" id="MF_00302"/>
    </source>
</evidence>
<proteinExistence type="inferred from homology"/>
<protein>
    <recommendedName>
        <fullName evidence="1">ATP-dependent Clp protease adapter protein ClpS</fullName>
    </recommendedName>
</protein>
<organism evidence="3 4">
    <name type="scientific">Peptidiphaga gingivicola</name>
    <dbReference type="NCBI Taxonomy" id="2741497"/>
    <lineage>
        <taxon>Bacteria</taxon>
        <taxon>Bacillati</taxon>
        <taxon>Actinomycetota</taxon>
        <taxon>Actinomycetes</taxon>
        <taxon>Actinomycetales</taxon>
        <taxon>Actinomycetaceae</taxon>
        <taxon>Peptidiphaga</taxon>
    </lineage>
</organism>
<dbReference type="NCBIfam" id="NF000668">
    <property type="entry name" value="PRK00033.1-1"/>
    <property type="match status" value="1"/>
</dbReference>
<comment type="similarity">
    <text evidence="1">Belongs to the ClpS family.</text>
</comment>
<keyword evidence="4" id="KW-1185">Reference proteome</keyword>
<sequence length="96" mass="10973">MNSQSTPSSTPAPTEVPAKFGTWRTVVHNDPVNLMTYVEWVFESYFHISRRRARMLMLQVHNEGRAVVSRGAREQMEADAQAMQSYGLWATIEEAE</sequence>
<name>A0A179B6R3_9ACTO</name>
<evidence type="ECO:0000313" key="4">
    <source>
        <dbReference type="Proteomes" id="UP000078368"/>
    </source>
</evidence>
<dbReference type="RefSeq" id="WP_040322721.1">
    <property type="nucleotide sequence ID" value="NZ_LVZK01000001.1"/>
</dbReference>
<dbReference type="Proteomes" id="UP000078368">
    <property type="component" value="Unassembled WGS sequence"/>
</dbReference>
<gene>
    <name evidence="1" type="primary">clpS</name>
    <name evidence="3" type="ORF">A4H34_06305</name>
</gene>
<dbReference type="GO" id="GO:0008233">
    <property type="term" value="F:peptidase activity"/>
    <property type="evidence" value="ECO:0007669"/>
    <property type="project" value="UniProtKB-KW"/>
</dbReference>
<dbReference type="InterPro" id="IPR014719">
    <property type="entry name" value="Ribosomal_bL12_C/ClpS-like"/>
</dbReference>
<dbReference type="SUPFAM" id="SSF54736">
    <property type="entry name" value="ClpS-like"/>
    <property type="match status" value="1"/>
</dbReference>
<dbReference type="AlphaFoldDB" id="A0A179B6R3"/>
<comment type="function">
    <text evidence="1">Involved in the modulation of the specificity of the ClpAP-mediated ATP-dependent protein degradation.</text>
</comment>
<accession>A0A179B6R3</accession>
<reference evidence="3 4" key="1">
    <citation type="submission" date="2016-04" db="EMBL/GenBank/DDBJ databases">
        <title>Peptidophaga gingivicola gen. nov., sp. nov., isolated from human subgingival plaque.</title>
        <authorList>
            <person name="Beall C.J."/>
            <person name="Mokrzan E.M."/>
            <person name="Griffen A.L."/>
            <person name="Leys E.J."/>
        </authorList>
    </citation>
    <scope>NUCLEOTIDE SEQUENCE [LARGE SCALE GENOMIC DNA]</scope>
    <source>
        <strain evidence="3 4">BA112</strain>
    </source>
</reference>
<comment type="caution">
    <text evidence="3">The sequence shown here is derived from an EMBL/GenBank/DDBJ whole genome shotgun (WGS) entry which is preliminary data.</text>
</comment>
<feature type="domain" description="Adaptor protein ClpS core" evidence="2">
    <location>
        <begin position="22"/>
        <end position="91"/>
    </location>
</feature>
<dbReference type="GO" id="GO:0006508">
    <property type="term" value="P:proteolysis"/>
    <property type="evidence" value="ECO:0007669"/>
    <property type="project" value="UniProtKB-UniRule"/>
</dbReference>
<evidence type="ECO:0000313" key="3">
    <source>
        <dbReference type="EMBL" id="OAP86724.1"/>
    </source>
</evidence>
<dbReference type="GO" id="GO:0030163">
    <property type="term" value="P:protein catabolic process"/>
    <property type="evidence" value="ECO:0007669"/>
    <property type="project" value="InterPro"/>
</dbReference>
<dbReference type="STRING" id="1823756.A4H34_06305"/>
<keyword evidence="3" id="KW-0645">Protease</keyword>
<dbReference type="Gene3D" id="3.30.1390.10">
    <property type="match status" value="1"/>
</dbReference>
<comment type="subunit">
    <text evidence="1">Binds to the N-terminal domain of the chaperone ClpA.</text>
</comment>